<keyword evidence="2" id="KW-1185">Reference proteome</keyword>
<accession>A0A7X1J683</accession>
<evidence type="ECO:0008006" key="3">
    <source>
        <dbReference type="Google" id="ProtNLM"/>
    </source>
</evidence>
<dbReference type="Gene3D" id="3.40.50.1820">
    <property type="entry name" value="alpha/beta hydrolase"/>
    <property type="match status" value="1"/>
</dbReference>
<comment type="caution">
    <text evidence="1">The sequence shown here is derived from an EMBL/GenBank/DDBJ whole genome shotgun (WGS) entry which is preliminary data.</text>
</comment>
<dbReference type="AlphaFoldDB" id="A0A7X1J683"/>
<dbReference type="Proteomes" id="UP000584670">
    <property type="component" value="Unassembled WGS sequence"/>
</dbReference>
<evidence type="ECO:0000313" key="1">
    <source>
        <dbReference type="EMBL" id="MBC2904961.1"/>
    </source>
</evidence>
<proteinExistence type="predicted"/>
<sequence length="80" mass="9033">MGDAAPHWAEWSRTTALALLIRGENGWMPEPESQAMAAAHRRTELRTIRSAAHDVHLDQPERLHAVVREFLASTEPEVPR</sequence>
<name>A0A7X1J683_9ACTN</name>
<dbReference type="RefSeq" id="WP_186284825.1">
    <property type="nucleotide sequence ID" value="NZ_JACMSF010000031.1"/>
</dbReference>
<dbReference type="InterPro" id="IPR029058">
    <property type="entry name" value="AB_hydrolase_fold"/>
</dbReference>
<dbReference type="EMBL" id="JACMSF010000031">
    <property type="protein sequence ID" value="MBC2904961.1"/>
    <property type="molecule type" value="Genomic_DNA"/>
</dbReference>
<protein>
    <recommendedName>
        <fullName evidence="3">Alpha/beta hydrolase</fullName>
    </recommendedName>
</protein>
<reference evidence="1 2" key="1">
    <citation type="submission" date="2020-08" db="EMBL/GenBank/DDBJ databases">
        <title>Streptomyces sp. PSKA01 genome sequencing and assembly.</title>
        <authorList>
            <person name="Mandal S."/>
            <person name="Maiti P.K."/>
            <person name="Das P."/>
        </authorList>
    </citation>
    <scope>NUCLEOTIDE SEQUENCE [LARGE SCALE GENOMIC DNA]</scope>
    <source>
        <strain evidence="1 2">PSKA01</strain>
    </source>
</reference>
<gene>
    <name evidence="1" type="ORF">H4N64_25915</name>
</gene>
<dbReference type="SUPFAM" id="SSF53474">
    <property type="entry name" value="alpha/beta-Hydrolases"/>
    <property type="match status" value="1"/>
</dbReference>
<evidence type="ECO:0000313" key="2">
    <source>
        <dbReference type="Proteomes" id="UP000584670"/>
    </source>
</evidence>
<organism evidence="1 2">
    <name type="scientific">Streptomyces cupreus</name>
    <dbReference type="NCBI Taxonomy" id="2759956"/>
    <lineage>
        <taxon>Bacteria</taxon>
        <taxon>Bacillati</taxon>
        <taxon>Actinomycetota</taxon>
        <taxon>Actinomycetes</taxon>
        <taxon>Kitasatosporales</taxon>
        <taxon>Streptomycetaceae</taxon>
        <taxon>Streptomyces</taxon>
    </lineage>
</organism>